<gene>
    <name evidence="2" type="ORF">FSP39_022431</name>
</gene>
<dbReference type="InterPro" id="IPR029063">
    <property type="entry name" value="SAM-dependent_MTases_sf"/>
</dbReference>
<evidence type="ECO:0000313" key="3">
    <source>
        <dbReference type="Proteomes" id="UP001186944"/>
    </source>
</evidence>
<evidence type="ECO:0000259" key="1">
    <source>
        <dbReference type="Pfam" id="PF13649"/>
    </source>
</evidence>
<sequence>MDYRGPYIVAENVASLYNDEQKSVVNILDVGAGTGLAGLELRKFGFTNIDGLEPSKGMLQKAKEKGAYKNLICMPITKDPLDVPAGSYDAITVAGCFGQNHIKCDAIYEMIRLVKPGGYICIATRTENLENVEEYKNRFYPLCDDLEKSGKWKKIKEELCYYQNDREGIVFCFQIC</sequence>
<dbReference type="Proteomes" id="UP001186944">
    <property type="component" value="Unassembled WGS sequence"/>
</dbReference>
<name>A0AA88YFD8_PINIB</name>
<accession>A0AA88YFD8</accession>
<dbReference type="AlphaFoldDB" id="A0AA88YFD8"/>
<keyword evidence="3" id="KW-1185">Reference proteome</keyword>
<protein>
    <recommendedName>
        <fullName evidence="1">Methyltransferase domain-containing protein</fullName>
    </recommendedName>
</protein>
<dbReference type="InterPro" id="IPR041698">
    <property type="entry name" value="Methyltransf_25"/>
</dbReference>
<dbReference type="Gene3D" id="3.40.50.150">
    <property type="entry name" value="Vaccinia Virus protein VP39"/>
    <property type="match status" value="1"/>
</dbReference>
<dbReference type="PANTHER" id="PTHR43591:SF101">
    <property type="entry name" value="METHYLTRANSFERASE-LIKE PROTEIN 27"/>
    <property type="match status" value="1"/>
</dbReference>
<feature type="domain" description="Methyltransferase" evidence="1">
    <location>
        <begin position="27"/>
        <end position="118"/>
    </location>
</feature>
<reference evidence="2" key="1">
    <citation type="submission" date="2019-08" db="EMBL/GenBank/DDBJ databases">
        <title>The improved chromosome-level genome for the pearl oyster Pinctada fucata martensii using PacBio sequencing and Hi-C.</title>
        <authorList>
            <person name="Zheng Z."/>
        </authorList>
    </citation>
    <scope>NUCLEOTIDE SEQUENCE</scope>
    <source>
        <strain evidence="2">ZZ-2019</strain>
        <tissue evidence="2">Adductor muscle</tissue>
    </source>
</reference>
<dbReference type="CDD" id="cd02440">
    <property type="entry name" value="AdoMet_MTases"/>
    <property type="match status" value="1"/>
</dbReference>
<proteinExistence type="predicted"/>
<dbReference type="PANTHER" id="PTHR43591">
    <property type="entry name" value="METHYLTRANSFERASE"/>
    <property type="match status" value="1"/>
</dbReference>
<evidence type="ECO:0000313" key="2">
    <source>
        <dbReference type="EMBL" id="KAK3103855.1"/>
    </source>
</evidence>
<organism evidence="2 3">
    <name type="scientific">Pinctada imbricata</name>
    <name type="common">Atlantic pearl-oyster</name>
    <name type="synonym">Pinctada martensii</name>
    <dbReference type="NCBI Taxonomy" id="66713"/>
    <lineage>
        <taxon>Eukaryota</taxon>
        <taxon>Metazoa</taxon>
        <taxon>Spiralia</taxon>
        <taxon>Lophotrochozoa</taxon>
        <taxon>Mollusca</taxon>
        <taxon>Bivalvia</taxon>
        <taxon>Autobranchia</taxon>
        <taxon>Pteriomorphia</taxon>
        <taxon>Pterioida</taxon>
        <taxon>Pterioidea</taxon>
        <taxon>Pteriidae</taxon>
        <taxon>Pinctada</taxon>
    </lineage>
</organism>
<dbReference type="SUPFAM" id="SSF53335">
    <property type="entry name" value="S-adenosyl-L-methionine-dependent methyltransferases"/>
    <property type="match status" value="1"/>
</dbReference>
<dbReference type="EMBL" id="VSWD01000005">
    <property type="protein sequence ID" value="KAK3103855.1"/>
    <property type="molecule type" value="Genomic_DNA"/>
</dbReference>
<dbReference type="Pfam" id="PF13649">
    <property type="entry name" value="Methyltransf_25"/>
    <property type="match status" value="1"/>
</dbReference>
<comment type="caution">
    <text evidence="2">The sequence shown here is derived from an EMBL/GenBank/DDBJ whole genome shotgun (WGS) entry which is preliminary data.</text>
</comment>